<sequence>MFRKSVSFFILVALFWVLLWVYVPDSSPGIFSIGDVFRGFFLLFSLMSSGFALLMLLIRYKGIDIVSSLFPHGALAVWIGQHAFEYSQPKVMFYCCYQGNDESKVMVLTWAKKSQELVLQNNQPQPLQLGVVTENPSLIWHSQTGIKNEHVINIMPDIKLIGRNLEYDLLMTDNDFVLSRRKV</sequence>
<dbReference type="AlphaFoldDB" id="A0A4R6XIZ0"/>
<protein>
    <submittedName>
        <fullName evidence="2">Uncharacterized protein</fullName>
    </submittedName>
</protein>
<reference evidence="2 3" key="1">
    <citation type="submission" date="2019-03" db="EMBL/GenBank/DDBJ databases">
        <title>Genomic Encyclopedia of Type Strains, Phase IV (KMG-IV): sequencing the most valuable type-strain genomes for metagenomic binning, comparative biology and taxonomic classification.</title>
        <authorList>
            <person name="Goeker M."/>
        </authorList>
    </citation>
    <scope>NUCLEOTIDE SEQUENCE [LARGE SCALE GENOMIC DNA]</scope>
    <source>
        <strain evidence="2 3">DSM 25488</strain>
    </source>
</reference>
<accession>A0A4R6XIZ0</accession>
<dbReference type="EMBL" id="SNZB01000004">
    <property type="protein sequence ID" value="TDR19466.1"/>
    <property type="molecule type" value="Genomic_DNA"/>
</dbReference>
<keyword evidence="1" id="KW-1133">Transmembrane helix</keyword>
<organism evidence="2 3">
    <name type="scientific">Marinicella litoralis</name>
    <dbReference type="NCBI Taxonomy" id="644220"/>
    <lineage>
        <taxon>Bacteria</taxon>
        <taxon>Pseudomonadati</taxon>
        <taxon>Pseudomonadota</taxon>
        <taxon>Gammaproteobacteria</taxon>
        <taxon>Lysobacterales</taxon>
        <taxon>Marinicellaceae</taxon>
        <taxon>Marinicella</taxon>
    </lineage>
</organism>
<evidence type="ECO:0000313" key="3">
    <source>
        <dbReference type="Proteomes" id="UP000295724"/>
    </source>
</evidence>
<gene>
    <name evidence="2" type="ORF">C8D91_2022</name>
</gene>
<comment type="caution">
    <text evidence="2">The sequence shown here is derived from an EMBL/GenBank/DDBJ whole genome shotgun (WGS) entry which is preliminary data.</text>
</comment>
<dbReference type="RefSeq" id="WP_133566512.1">
    <property type="nucleotide sequence ID" value="NZ_NIHB01000004.1"/>
</dbReference>
<feature type="transmembrane region" description="Helical" evidence="1">
    <location>
        <begin position="36"/>
        <end position="58"/>
    </location>
</feature>
<keyword evidence="1" id="KW-0472">Membrane</keyword>
<keyword evidence="1" id="KW-0812">Transmembrane</keyword>
<name>A0A4R6XIZ0_9GAMM</name>
<keyword evidence="3" id="KW-1185">Reference proteome</keyword>
<feature type="transmembrane region" description="Helical" evidence="1">
    <location>
        <begin position="7"/>
        <end position="24"/>
    </location>
</feature>
<evidence type="ECO:0000313" key="2">
    <source>
        <dbReference type="EMBL" id="TDR19466.1"/>
    </source>
</evidence>
<dbReference type="Proteomes" id="UP000295724">
    <property type="component" value="Unassembled WGS sequence"/>
</dbReference>
<evidence type="ECO:0000256" key="1">
    <source>
        <dbReference type="SAM" id="Phobius"/>
    </source>
</evidence>
<dbReference type="OrthoDB" id="9979892at2"/>
<proteinExistence type="predicted"/>